<evidence type="ECO:0000256" key="1">
    <source>
        <dbReference type="ARBA" id="ARBA00024336"/>
    </source>
</evidence>
<dbReference type="InterPro" id="IPR016024">
    <property type="entry name" value="ARM-type_fold"/>
</dbReference>
<accession>A0A6J8EDM3</accession>
<dbReference type="Pfam" id="PF10257">
    <property type="entry name" value="RAI16-like"/>
    <property type="match status" value="1"/>
</dbReference>
<evidence type="ECO:0000259" key="2">
    <source>
        <dbReference type="Pfam" id="PF19314"/>
    </source>
</evidence>
<sequence length="779" mass="89053">MYITMEIHSEYPVVGGELLRRATVNRQLLEEVIIDNSFGRIKEIHSEYTVVGGECTLVRRATVNTQLCWRRLYSTIRFDRMYITMEIHSEYLVVGGECKLLRRSTVNTQLLEEVIIDNSFGRMLITKEIHSEYTVVGGDNYERFYESQMKKRMFSKFSNMLHQAVEALTPQLTLQEEFMYHWKSVTEFFMDSKGDRINVEQTSLSSHLDQMIVLLQEEESSVERGGTGPCMEYLLQHKLLETLYSLGRTDHPPGMKQLVLSFFTKLLSRLKQPLLPNISVHRAVHRLIKSCGEVKAGPSETEEIQFLCTVCAIVKTDPYLVNFFIEVPKDKPSADSSDPVPKSDFSLVQSLLALSNSADSRVAVKSCEGLMLCASLPEQNAAVTMVNDTEFCTQLSQSLIESYLKLPSNVHPSELDMVEAKWGLDIITESEDQQSFLGKRHLISFLSWLDYCDQLIGVANPYVAKALSKSIRETFLDVIMEPSLLQTSETGAVLATAYLTRCLRTVCSHPLLAEFCKFILGDDMLPEVEGTDKWRVRRRLIDRCDHLSEELSLASLKLFDMLLQKDNEFIIYNLVLRNLIGRDYYTEDTVMVKVEDSRTKEEKESVFRFLFNNIYLFTFLDSTSEKSSPLSSTSSSPVPSTSRNRIEVHKIVNSYFSLLPEDLKSSYQTADSGYDMYLKDAHKQSYTINLQLTSVIAKLASIPHPNLQEFFMDPYLCLKDNAKSLFNVLQKISEGLRQNVHDNRLEGQSRLEAIIVFEEFCKEMAAIVFVQHHAVMSRS</sequence>
<comment type="similarity">
    <text evidence="1">Belongs to the FHIP family.</text>
</comment>
<keyword evidence="4" id="KW-1185">Reference proteome</keyword>
<dbReference type="EMBL" id="CACVKT020008952">
    <property type="protein sequence ID" value="CAC5418849.1"/>
    <property type="molecule type" value="Genomic_DNA"/>
</dbReference>
<organism evidence="3 4">
    <name type="scientific">Mytilus coruscus</name>
    <name type="common">Sea mussel</name>
    <dbReference type="NCBI Taxonomy" id="42192"/>
    <lineage>
        <taxon>Eukaryota</taxon>
        <taxon>Metazoa</taxon>
        <taxon>Spiralia</taxon>
        <taxon>Lophotrochozoa</taxon>
        <taxon>Mollusca</taxon>
        <taxon>Bivalvia</taxon>
        <taxon>Autobranchia</taxon>
        <taxon>Pteriomorphia</taxon>
        <taxon>Mytilida</taxon>
        <taxon>Mytiloidea</taxon>
        <taxon>Mytilidae</taxon>
        <taxon>Mytilinae</taxon>
        <taxon>Mytilus</taxon>
    </lineage>
</organism>
<reference evidence="3 4" key="1">
    <citation type="submission" date="2020-06" db="EMBL/GenBank/DDBJ databases">
        <authorList>
            <person name="Li R."/>
            <person name="Bekaert M."/>
        </authorList>
    </citation>
    <scope>NUCLEOTIDE SEQUENCE [LARGE SCALE GENOMIC DNA]</scope>
    <source>
        <strain evidence="4">wild</strain>
    </source>
</reference>
<dbReference type="SUPFAM" id="SSF48371">
    <property type="entry name" value="ARM repeat"/>
    <property type="match status" value="1"/>
</dbReference>
<dbReference type="AlphaFoldDB" id="A0A6J8EDM3"/>
<evidence type="ECO:0000313" key="4">
    <source>
        <dbReference type="Proteomes" id="UP000507470"/>
    </source>
</evidence>
<dbReference type="InterPro" id="IPR019384">
    <property type="entry name" value="FHIP"/>
</dbReference>
<dbReference type="Proteomes" id="UP000507470">
    <property type="component" value="Unassembled WGS sequence"/>
</dbReference>
<dbReference type="PANTHER" id="PTHR21705">
    <property type="entry name" value="RAI16 PROTEIN-RELATED"/>
    <property type="match status" value="1"/>
</dbReference>
<gene>
    <name evidence="3" type="ORF">MCOR_51259</name>
</gene>
<protein>
    <submittedName>
        <fullName evidence="3">Protein FAM160B1</fullName>
    </submittedName>
</protein>
<feature type="domain" description="FHF complex subunit HOOK-interacting protein C-terminal" evidence="2">
    <location>
        <begin position="678"/>
        <end position="741"/>
    </location>
</feature>
<dbReference type="InterPro" id="IPR045669">
    <property type="entry name" value="FHIP_C"/>
</dbReference>
<dbReference type="Pfam" id="PF19314">
    <property type="entry name" value="DUF5917"/>
    <property type="match status" value="1"/>
</dbReference>
<dbReference type="OrthoDB" id="5350595at2759"/>
<evidence type="ECO:0000313" key="3">
    <source>
        <dbReference type="EMBL" id="CAC5418849.1"/>
    </source>
</evidence>
<name>A0A6J8EDM3_MYTCO</name>
<dbReference type="Pfam" id="PF19311">
    <property type="entry name" value="KELAA"/>
    <property type="match status" value="1"/>
</dbReference>
<dbReference type="InterPro" id="IPR045668">
    <property type="entry name" value="FHIP_KELAA_motif"/>
</dbReference>
<proteinExistence type="inferred from homology"/>
<dbReference type="PANTHER" id="PTHR21705:SF12">
    <property type="entry name" value="FHF COMPLEX SUBUNIT HOOK-INTERACTING PROTEIN C-TERMINAL DOMAIN-CONTAINING PROTEIN"/>
    <property type="match status" value="1"/>
</dbReference>